<accession>A0A238H9B6</accession>
<gene>
    <name evidence="1" type="ORF">BSIN_4707</name>
</gene>
<name>A0A238H9B6_9BURK</name>
<dbReference type="RefSeq" id="WP_369828207.1">
    <property type="nucleotide sequence ID" value="NZ_FXAN01000085.1"/>
</dbReference>
<evidence type="ECO:0000313" key="1">
    <source>
        <dbReference type="EMBL" id="SMG01949.1"/>
    </source>
</evidence>
<proteinExistence type="predicted"/>
<dbReference type="AlphaFoldDB" id="A0A238H9B6"/>
<dbReference type="Proteomes" id="UP000198460">
    <property type="component" value="Unassembled WGS sequence"/>
</dbReference>
<reference evidence="1 2" key="1">
    <citation type="submission" date="2017-04" db="EMBL/GenBank/DDBJ databases">
        <authorList>
            <person name="Afonso C.L."/>
            <person name="Miller P.J."/>
            <person name="Scott M.A."/>
            <person name="Spackman E."/>
            <person name="Goraichik I."/>
            <person name="Dimitrov K.M."/>
            <person name="Suarez D.L."/>
            <person name="Swayne D.E."/>
        </authorList>
    </citation>
    <scope>NUCLEOTIDE SEQUENCE [LARGE SCALE GENOMIC DNA]</scope>
    <source>
        <strain evidence="1">LMG 28154</strain>
    </source>
</reference>
<protein>
    <submittedName>
        <fullName evidence="1">Uncharacterized protein</fullName>
    </submittedName>
</protein>
<sequence length="55" mass="5455">MTGTPGAPKIAGTYQSPSSPYYPAWPNAGEAAAAAAASTPGYAPVGLGWFNAQGR</sequence>
<organism evidence="1 2">
    <name type="scientific">Burkholderia singularis</name>
    <dbReference type="NCBI Taxonomy" id="1503053"/>
    <lineage>
        <taxon>Bacteria</taxon>
        <taxon>Pseudomonadati</taxon>
        <taxon>Pseudomonadota</taxon>
        <taxon>Betaproteobacteria</taxon>
        <taxon>Burkholderiales</taxon>
        <taxon>Burkholderiaceae</taxon>
        <taxon>Burkholderia</taxon>
        <taxon>pseudomallei group</taxon>
    </lineage>
</organism>
<evidence type="ECO:0000313" key="2">
    <source>
        <dbReference type="Proteomes" id="UP000198460"/>
    </source>
</evidence>
<dbReference type="EMBL" id="FXAN01000085">
    <property type="protein sequence ID" value="SMG01949.1"/>
    <property type="molecule type" value="Genomic_DNA"/>
</dbReference>